<dbReference type="EMBL" id="MSZS01000007">
    <property type="protein sequence ID" value="PKX91055.1"/>
    <property type="molecule type" value="Genomic_DNA"/>
</dbReference>
<protein>
    <recommendedName>
        <fullName evidence="5">Secreted protein</fullName>
    </recommendedName>
</protein>
<name>A0A2I1C0D0_ASPN1</name>
<feature type="chain" id="PRO_5014171008" description="Secreted protein" evidence="2">
    <location>
        <begin position="18"/>
        <end position="138"/>
    </location>
</feature>
<keyword evidence="1" id="KW-0812">Transmembrane</keyword>
<dbReference type="Proteomes" id="UP000234474">
    <property type="component" value="Unassembled WGS sequence"/>
</dbReference>
<dbReference type="AlphaFoldDB" id="A0A2I1C0D0"/>
<proteinExistence type="predicted"/>
<dbReference type="VEuPathDB" id="FungiDB:P174DRAFT_282864"/>
<comment type="caution">
    <text evidence="3">The sequence shown here is derived from an EMBL/GenBank/DDBJ whole genome shotgun (WGS) entry which is preliminary data.</text>
</comment>
<feature type="signal peptide" evidence="2">
    <location>
        <begin position="1"/>
        <end position="17"/>
    </location>
</feature>
<evidence type="ECO:0000256" key="1">
    <source>
        <dbReference type="SAM" id="Phobius"/>
    </source>
</evidence>
<evidence type="ECO:0000313" key="4">
    <source>
        <dbReference type="Proteomes" id="UP000234474"/>
    </source>
</evidence>
<keyword evidence="4" id="KW-1185">Reference proteome</keyword>
<dbReference type="GeneID" id="36528884"/>
<evidence type="ECO:0000313" key="3">
    <source>
        <dbReference type="EMBL" id="PKX91055.1"/>
    </source>
</evidence>
<evidence type="ECO:0008006" key="5">
    <source>
        <dbReference type="Google" id="ProtNLM"/>
    </source>
</evidence>
<dbReference type="RefSeq" id="XP_024679650.1">
    <property type="nucleotide sequence ID" value="XM_024821558.1"/>
</dbReference>
<keyword evidence="1" id="KW-0472">Membrane</keyword>
<reference evidence="4" key="1">
    <citation type="journal article" date="2018" name="Proc. Natl. Acad. Sci. U.S.A.">
        <title>Linking secondary metabolites to gene clusters through genome sequencing of six diverse Aspergillus species.</title>
        <authorList>
            <person name="Kaerboelling I."/>
            <person name="Vesth T.C."/>
            <person name="Frisvad J.C."/>
            <person name="Nybo J.L."/>
            <person name="Theobald S."/>
            <person name="Kuo A."/>
            <person name="Bowyer P."/>
            <person name="Matsuda Y."/>
            <person name="Mondo S."/>
            <person name="Lyhne E.K."/>
            <person name="Kogle M.E."/>
            <person name="Clum A."/>
            <person name="Lipzen A."/>
            <person name="Salamov A."/>
            <person name="Ngan C.Y."/>
            <person name="Daum C."/>
            <person name="Chiniquy J."/>
            <person name="Barry K."/>
            <person name="LaButti K."/>
            <person name="Haridas S."/>
            <person name="Simmons B.A."/>
            <person name="Magnuson J.K."/>
            <person name="Mortensen U.H."/>
            <person name="Larsen T.O."/>
            <person name="Grigoriev I.V."/>
            <person name="Baker S.E."/>
            <person name="Andersen M.R."/>
        </authorList>
    </citation>
    <scope>NUCLEOTIDE SEQUENCE [LARGE SCALE GENOMIC DNA]</scope>
    <source>
        <strain evidence="4">IBT 16806</strain>
    </source>
</reference>
<organism evidence="3 4">
    <name type="scientific">Aspergillus novofumigatus (strain IBT 16806)</name>
    <dbReference type="NCBI Taxonomy" id="1392255"/>
    <lineage>
        <taxon>Eukaryota</taxon>
        <taxon>Fungi</taxon>
        <taxon>Dikarya</taxon>
        <taxon>Ascomycota</taxon>
        <taxon>Pezizomycotina</taxon>
        <taxon>Eurotiomycetes</taxon>
        <taxon>Eurotiomycetidae</taxon>
        <taxon>Eurotiales</taxon>
        <taxon>Aspergillaceae</taxon>
        <taxon>Aspergillus</taxon>
        <taxon>Aspergillus subgen. Fumigati</taxon>
    </lineage>
</organism>
<keyword evidence="2" id="KW-0732">Signal</keyword>
<accession>A0A2I1C0D0</accession>
<gene>
    <name evidence="3" type="ORF">P174DRAFT_282864</name>
</gene>
<evidence type="ECO:0000256" key="2">
    <source>
        <dbReference type="SAM" id="SignalP"/>
    </source>
</evidence>
<sequence>MFLFGCVGVYLVLLCRASGLGMAFYEHSRHLHLHRHNRTECVCRAIDRNLPFLFCIRGCVSTFLVLRGILLHLIVDVTERRRPSSYDYYDTMYMTLCYHLDVSAYLVFDLDSRAAIAGGHSSVFSAFLLQAPFQLEVA</sequence>
<keyword evidence="1" id="KW-1133">Transmembrane helix</keyword>
<feature type="transmembrane region" description="Helical" evidence="1">
    <location>
        <begin position="50"/>
        <end position="75"/>
    </location>
</feature>